<reference evidence="2 3" key="1">
    <citation type="submission" date="2020-08" db="EMBL/GenBank/DDBJ databases">
        <authorList>
            <person name="Koutsovoulos G."/>
            <person name="Danchin GJ E."/>
        </authorList>
    </citation>
    <scope>NUCLEOTIDE SEQUENCE [LARGE SCALE GENOMIC DNA]</scope>
</reference>
<comment type="caution">
    <text evidence="2">The sequence shown here is derived from an EMBL/GenBank/DDBJ whole genome shotgun (WGS) entry which is preliminary data.</text>
</comment>
<gene>
    <name evidence="2" type="ORF">MENT_LOCUS4974</name>
</gene>
<proteinExistence type="predicted"/>
<dbReference type="AlphaFoldDB" id="A0A6V7TX85"/>
<evidence type="ECO:0000313" key="3">
    <source>
        <dbReference type="Proteomes" id="UP000580250"/>
    </source>
</evidence>
<dbReference type="Proteomes" id="UP000580250">
    <property type="component" value="Unassembled WGS sequence"/>
</dbReference>
<keyword evidence="1" id="KW-0175">Coiled coil</keyword>
<sequence length="274" mass="32730">MSENLQGVDDDLVSTLCSCSTINFEDSLNRIKLLEVEKDKTNLAFQLILAKLDLLTINSTKQNVSTNNPTFENQAIIKQLHELNEKMSANQEILNNLQKMQLEYFENKNKMLISEEERNLAVNLFLKIKEEFEKLNEENKKIFEEKLELLEELRDEKLEMIKMEKSWLKVNKKLEDSEYLICRLEKEIEENKENYEQEIKQKQQEEKIKYLELVNLENEEEIKILKKKSEAASNNLFKFKKEFGKLKEENENILKELEENKLKLKNMKKTKNWN</sequence>
<protein>
    <submittedName>
        <fullName evidence="2">Uncharacterized protein</fullName>
    </submittedName>
</protein>
<accession>A0A6V7TX85</accession>
<dbReference type="EMBL" id="CAJEWN010000018">
    <property type="protein sequence ID" value="CAD2136203.1"/>
    <property type="molecule type" value="Genomic_DNA"/>
</dbReference>
<evidence type="ECO:0000256" key="1">
    <source>
        <dbReference type="SAM" id="Coils"/>
    </source>
</evidence>
<name>A0A6V7TX85_MELEN</name>
<feature type="coiled-coil region" evidence="1">
    <location>
        <begin position="80"/>
        <end position="274"/>
    </location>
</feature>
<evidence type="ECO:0000313" key="2">
    <source>
        <dbReference type="EMBL" id="CAD2136203.1"/>
    </source>
</evidence>
<organism evidence="2 3">
    <name type="scientific">Meloidogyne enterolobii</name>
    <name type="common">Root-knot nematode worm</name>
    <name type="synonym">Meloidogyne mayaguensis</name>
    <dbReference type="NCBI Taxonomy" id="390850"/>
    <lineage>
        <taxon>Eukaryota</taxon>
        <taxon>Metazoa</taxon>
        <taxon>Ecdysozoa</taxon>
        <taxon>Nematoda</taxon>
        <taxon>Chromadorea</taxon>
        <taxon>Rhabditida</taxon>
        <taxon>Tylenchina</taxon>
        <taxon>Tylenchomorpha</taxon>
        <taxon>Tylenchoidea</taxon>
        <taxon>Meloidogynidae</taxon>
        <taxon>Meloidogyninae</taxon>
        <taxon>Meloidogyne</taxon>
    </lineage>
</organism>